<reference evidence="5 6" key="1">
    <citation type="journal article" date="2007" name="Proc. Natl. Acad. Sci. U.S.A.">
        <title>The tiny eukaryote Ostreococcus provides genomic insights into the paradox of plankton speciation.</title>
        <authorList>
            <person name="Palenik B."/>
            <person name="Grimwood J."/>
            <person name="Aerts A."/>
            <person name="Rouze P."/>
            <person name="Salamov A."/>
            <person name="Putnam N."/>
            <person name="Dupont C."/>
            <person name="Jorgensen R."/>
            <person name="Derelle E."/>
            <person name="Rombauts S."/>
            <person name="Zhou K."/>
            <person name="Otillar R."/>
            <person name="Merchant S.S."/>
            <person name="Podell S."/>
            <person name="Gaasterland T."/>
            <person name="Napoli C."/>
            <person name="Gendler K."/>
            <person name="Manuell A."/>
            <person name="Tai V."/>
            <person name="Vallon O."/>
            <person name="Piganeau G."/>
            <person name="Jancek S."/>
            <person name="Heijde M."/>
            <person name="Jabbari K."/>
            <person name="Bowler C."/>
            <person name="Lohr M."/>
            <person name="Robbens S."/>
            <person name="Werner G."/>
            <person name="Dubchak I."/>
            <person name="Pazour G.J."/>
            <person name="Ren Q."/>
            <person name="Paulsen I."/>
            <person name="Delwiche C."/>
            <person name="Schmutz J."/>
            <person name="Rokhsar D."/>
            <person name="Van de Peer Y."/>
            <person name="Moreau H."/>
            <person name="Grigoriev I.V."/>
        </authorList>
    </citation>
    <scope>NUCLEOTIDE SEQUENCE [LARGE SCALE GENOMIC DNA]</scope>
    <source>
        <strain evidence="5 6">CCE9901</strain>
    </source>
</reference>
<dbReference type="Gramene" id="ABO94536">
    <property type="protein sequence ID" value="ABO94536"/>
    <property type="gene ID" value="OSTLU_36053"/>
</dbReference>
<dbReference type="Pfam" id="PF00294">
    <property type="entry name" value="PfkB"/>
    <property type="match status" value="2"/>
</dbReference>
<accession>A4RSI1</accession>
<dbReference type="OrthoDB" id="204058at2759"/>
<organism evidence="5 6">
    <name type="scientific">Ostreococcus lucimarinus (strain CCE9901)</name>
    <dbReference type="NCBI Taxonomy" id="436017"/>
    <lineage>
        <taxon>Eukaryota</taxon>
        <taxon>Viridiplantae</taxon>
        <taxon>Chlorophyta</taxon>
        <taxon>Mamiellophyceae</taxon>
        <taxon>Mamiellales</taxon>
        <taxon>Bathycoccaceae</taxon>
        <taxon>Ostreococcus</taxon>
    </lineage>
</organism>
<dbReference type="GO" id="GO:0016301">
    <property type="term" value="F:kinase activity"/>
    <property type="evidence" value="ECO:0007669"/>
    <property type="project" value="UniProtKB-KW"/>
</dbReference>
<proteinExistence type="predicted"/>
<name>A4RSI1_OSTLU</name>
<dbReference type="InterPro" id="IPR029056">
    <property type="entry name" value="Ribokinase-like"/>
</dbReference>
<dbReference type="InterPro" id="IPR052562">
    <property type="entry name" value="Ketohexokinase-related"/>
</dbReference>
<dbReference type="Proteomes" id="UP000001568">
    <property type="component" value="Chromosome 2"/>
</dbReference>
<dbReference type="KEGG" id="olu:OSTLU_36053"/>
<keyword evidence="2" id="KW-0418">Kinase</keyword>
<gene>
    <name evidence="5" type="ORF">OSTLU_36053</name>
</gene>
<dbReference type="PANTHER" id="PTHR42774">
    <property type="entry name" value="PHOSPHOTRANSFERASE SYSTEM TRANSPORT PROTEIN"/>
    <property type="match status" value="1"/>
</dbReference>
<keyword evidence="6" id="KW-1185">Reference proteome</keyword>
<dbReference type="OMA" id="CSGMPPE"/>
<dbReference type="SUPFAM" id="SSF53613">
    <property type="entry name" value="Ribokinase-like"/>
    <property type="match status" value="1"/>
</dbReference>
<dbReference type="PANTHER" id="PTHR42774:SF3">
    <property type="entry name" value="KETOHEXOKINASE"/>
    <property type="match status" value="1"/>
</dbReference>
<protein>
    <recommendedName>
        <fullName evidence="4">Carbohydrate kinase PfkB domain-containing protein</fullName>
    </recommendedName>
</protein>
<sequence length="393" mass="41447">MRTVDAKPAVLARWRRPSPRTSSRAASSRDPSDARPAILGFGSAGVDYIAKLDGAFPTPDAKTRASELEIVGGGNCANALVAASRLGARTALVSKVGTDGVGTQILTELGEREGVDVSHVVRRGNRSPFTYIMVTSSSNGDGESTRTCVHTPGETLEVEELGDVAALLEAVHPDVVFFDGRLTESAIALARVAETRGIRVLVECERLRDGLDELVRLADVVVTSKNYPLDRFTETKTLGDAMTEMFACLPKAKVMVTTLGARGAVALVRDGVETPEVGEGTALDDVVSRLENAALRGDDETPGPSVETESLVIRDASGERRFKAKVVFTPAKRLTDNQVVDTTGAGDAFIGTLAMSACSEDFNVASAMRLGAYVAATKCGGIGARSALPHRKD</sequence>
<feature type="region of interest" description="Disordered" evidence="3">
    <location>
        <begin position="1"/>
        <end position="36"/>
    </location>
</feature>
<dbReference type="STRING" id="436017.A4RSI1"/>
<dbReference type="AlphaFoldDB" id="A4RSI1"/>
<evidence type="ECO:0000313" key="5">
    <source>
        <dbReference type="EMBL" id="ABO94536.1"/>
    </source>
</evidence>
<evidence type="ECO:0000256" key="1">
    <source>
        <dbReference type="ARBA" id="ARBA00022679"/>
    </source>
</evidence>
<evidence type="ECO:0000256" key="2">
    <source>
        <dbReference type="ARBA" id="ARBA00022777"/>
    </source>
</evidence>
<evidence type="ECO:0000259" key="4">
    <source>
        <dbReference type="Pfam" id="PF00294"/>
    </source>
</evidence>
<feature type="non-terminal residue" evidence="5">
    <location>
        <position position="393"/>
    </location>
</feature>
<dbReference type="eggNOG" id="KOG2947">
    <property type="taxonomic scope" value="Eukaryota"/>
</dbReference>
<dbReference type="GeneID" id="5000198"/>
<feature type="domain" description="Carbohydrate kinase PfkB" evidence="4">
    <location>
        <begin position="326"/>
        <end position="390"/>
    </location>
</feature>
<keyword evidence="1" id="KW-0808">Transferase</keyword>
<evidence type="ECO:0000256" key="3">
    <source>
        <dbReference type="SAM" id="MobiDB-lite"/>
    </source>
</evidence>
<evidence type="ECO:0000313" key="6">
    <source>
        <dbReference type="Proteomes" id="UP000001568"/>
    </source>
</evidence>
<dbReference type="InterPro" id="IPR011611">
    <property type="entry name" value="PfkB_dom"/>
</dbReference>
<dbReference type="EMBL" id="CP000582">
    <property type="protein sequence ID" value="ABO94536.1"/>
    <property type="molecule type" value="Genomic_DNA"/>
</dbReference>
<dbReference type="RefSeq" id="XP_001416243.1">
    <property type="nucleotide sequence ID" value="XM_001416206.1"/>
</dbReference>
<dbReference type="InterPro" id="IPR002139">
    <property type="entry name" value="Ribo/fructo_kinase"/>
</dbReference>
<dbReference type="PRINTS" id="PR00990">
    <property type="entry name" value="RIBOKINASE"/>
</dbReference>
<dbReference type="HOGENOM" id="CLU_027634_10_0_1"/>
<feature type="compositionally biased region" description="Low complexity" evidence="3">
    <location>
        <begin position="19"/>
        <end position="36"/>
    </location>
</feature>
<dbReference type="Gene3D" id="3.40.1190.20">
    <property type="match status" value="2"/>
</dbReference>
<feature type="domain" description="Carbohydrate kinase PfkB" evidence="4">
    <location>
        <begin position="41"/>
        <end position="271"/>
    </location>
</feature>